<dbReference type="PRINTS" id="PR00625">
    <property type="entry name" value="JDOMAIN"/>
</dbReference>
<comment type="caution">
    <text evidence="10">The sequence shown here is derived from an EMBL/GenBank/DDBJ whole genome shotgun (WGS) entry which is preliminary data.</text>
</comment>
<dbReference type="Pfam" id="PF01556">
    <property type="entry name" value="DnaJ_C"/>
    <property type="match status" value="1"/>
</dbReference>
<evidence type="ECO:0000256" key="7">
    <source>
        <dbReference type="SAM" id="MobiDB-lite"/>
    </source>
</evidence>
<keyword evidence="1 6" id="KW-0479">Metal-binding</keyword>
<dbReference type="Pfam" id="PF00684">
    <property type="entry name" value="DnaJ_CXXCXGXG"/>
    <property type="match status" value="1"/>
</dbReference>
<dbReference type="PROSITE" id="PS00636">
    <property type="entry name" value="DNAJ_1"/>
    <property type="match status" value="1"/>
</dbReference>
<dbReference type="PANTHER" id="PTHR43888">
    <property type="entry name" value="DNAJ-LIKE-2, ISOFORM A-RELATED"/>
    <property type="match status" value="1"/>
</dbReference>
<dbReference type="InterPro" id="IPR036410">
    <property type="entry name" value="HSP_DnaJ_Cys-rich_dom_sf"/>
</dbReference>
<dbReference type="PROSITE" id="PS51188">
    <property type="entry name" value="ZF_CR"/>
    <property type="match status" value="1"/>
</dbReference>
<feature type="domain" description="CR-type" evidence="9">
    <location>
        <begin position="152"/>
        <end position="236"/>
    </location>
</feature>
<dbReference type="Gene3D" id="2.10.230.10">
    <property type="entry name" value="Heat shock protein DnaJ, cysteine-rich domain"/>
    <property type="match status" value="1"/>
</dbReference>
<evidence type="ECO:0000259" key="8">
    <source>
        <dbReference type="PROSITE" id="PS50076"/>
    </source>
</evidence>
<evidence type="ECO:0000256" key="2">
    <source>
        <dbReference type="ARBA" id="ARBA00022737"/>
    </source>
</evidence>
<keyword evidence="2" id="KW-0677">Repeat</keyword>
<dbReference type="GO" id="GO:0030544">
    <property type="term" value="F:Hsp70 protein binding"/>
    <property type="evidence" value="ECO:0007669"/>
    <property type="project" value="InterPro"/>
</dbReference>
<keyword evidence="11" id="KW-1185">Reference proteome</keyword>
<organism evidence="10 11">
    <name type="scientific">Pichia kluyveri</name>
    <name type="common">Yeast</name>
    <dbReference type="NCBI Taxonomy" id="36015"/>
    <lineage>
        <taxon>Eukaryota</taxon>
        <taxon>Fungi</taxon>
        <taxon>Dikarya</taxon>
        <taxon>Ascomycota</taxon>
        <taxon>Saccharomycotina</taxon>
        <taxon>Pichiomycetes</taxon>
        <taxon>Pichiales</taxon>
        <taxon>Pichiaceae</taxon>
        <taxon>Pichia</taxon>
    </lineage>
</organism>
<dbReference type="PROSITE" id="PS50076">
    <property type="entry name" value="DNAJ_2"/>
    <property type="match status" value="1"/>
</dbReference>
<dbReference type="FunFam" id="2.60.260.20:FF:000003">
    <property type="entry name" value="DnaJ subfamily A member 2"/>
    <property type="match status" value="1"/>
</dbReference>
<evidence type="ECO:0000256" key="5">
    <source>
        <dbReference type="ARBA" id="ARBA00023186"/>
    </source>
</evidence>
<dbReference type="SMART" id="SM00271">
    <property type="entry name" value="DnaJ"/>
    <property type="match status" value="1"/>
</dbReference>
<feature type="domain" description="J" evidence="8">
    <location>
        <begin position="3"/>
        <end position="70"/>
    </location>
</feature>
<dbReference type="AlphaFoldDB" id="A0AAV5R8K1"/>
<keyword evidence="5" id="KW-0143">Chaperone</keyword>
<dbReference type="InterPro" id="IPR044713">
    <property type="entry name" value="DNJA1/2-like"/>
</dbReference>
<evidence type="ECO:0000256" key="4">
    <source>
        <dbReference type="ARBA" id="ARBA00022833"/>
    </source>
</evidence>
<gene>
    <name evidence="10" type="ORF">DAPK24_038920</name>
</gene>
<dbReference type="GO" id="GO:0008270">
    <property type="term" value="F:zinc ion binding"/>
    <property type="evidence" value="ECO:0007669"/>
    <property type="project" value="UniProtKB-KW"/>
</dbReference>
<evidence type="ECO:0000313" key="10">
    <source>
        <dbReference type="EMBL" id="GMM47317.1"/>
    </source>
</evidence>
<keyword evidence="4 6" id="KW-0862">Zinc</keyword>
<proteinExistence type="predicted"/>
<dbReference type="InterPro" id="IPR001305">
    <property type="entry name" value="HSP_DnaJ_Cys-rich_dom"/>
</dbReference>
<dbReference type="InterPro" id="IPR001623">
    <property type="entry name" value="DnaJ_domain"/>
</dbReference>
<feature type="zinc finger region" description="CR-type" evidence="6">
    <location>
        <begin position="152"/>
        <end position="236"/>
    </location>
</feature>
<protein>
    <submittedName>
        <fullName evidence="10">Xdj1 protein</fullName>
    </submittedName>
</protein>
<evidence type="ECO:0000256" key="3">
    <source>
        <dbReference type="ARBA" id="ARBA00022771"/>
    </source>
</evidence>
<dbReference type="FunFam" id="2.10.230.10:FF:000001">
    <property type="entry name" value="DnaJ subfamily A member 2"/>
    <property type="match status" value="1"/>
</dbReference>
<dbReference type="GO" id="GO:0006457">
    <property type="term" value="P:protein folding"/>
    <property type="evidence" value="ECO:0007669"/>
    <property type="project" value="InterPro"/>
</dbReference>
<dbReference type="GO" id="GO:0051082">
    <property type="term" value="F:unfolded protein binding"/>
    <property type="evidence" value="ECO:0007669"/>
    <property type="project" value="InterPro"/>
</dbReference>
<evidence type="ECO:0000256" key="6">
    <source>
        <dbReference type="PROSITE-ProRule" id="PRU00546"/>
    </source>
</evidence>
<dbReference type="Gene3D" id="2.60.260.20">
    <property type="entry name" value="Urease metallochaperone UreE, N-terminal domain"/>
    <property type="match status" value="2"/>
</dbReference>
<sequence length="457" mass="51969">MTRLYEVLGVEVSATEGEIRKAYRKLALKYHPDKVSPELRDESEIKFKEITEAYEILSDEHKRNEYDLGGGPNNNRNGNPFDDFDFDFEFSNGGGHGANFFDEGDFAQFFTGNGGNGNRKTNNHRDFNQRQTSKDLDITFDIDVTLSDLYFGKLIKKTYKRKIICVKCKGNGLRKNAVKITCPICNGQGITQEYRRMGGMTFAQRVECNQCEGLGIYSRPDDKCRKCKGNLVIDDENIVEFKIEKGSPNIGTVEMSSMGNEYPNIKTGKAILNFKFIQDDELNNNSMFFRDGDNLFTKISINLVDALCGFENNRLIKTIDNRWLNIKIPMGKVLKPGDSIIIKGEGMPIPNSYLSSHGDLYVGVEIIFPKDNWMLERNDKNRLIDVLGHVNSKENESKSKDASNNADDDNDDDSQPTVFQIKDKNSVPKTFNTYINNTDVKNFGTDSKSKWFGWFGW</sequence>
<dbReference type="Pfam" id="PF00226">
    <property type="entry name" value="DnaJ"/>
    <property type="match status" value="1"/>
</dbReference>
<dbReference type="InterPro" id="IPR008971">
    <property type="entry name" value="HSP40/DnaJ_pept-bd"/>
</dbReference>
<reference evidence="10 11" key="1">
    <citation type="journal article" date="2023" name="Elife">
        <title>Identification of key yeast species and microbe-microbe interactions impacting larval growth of Drosophila in the wild.</title>
        <authorList>
            <person name="Mure A."/>
            <person name="Sugiura Y."/>
            <person name="Maeda R."/>
            <person name="Honda K."/>
            <person name="Sakurai N."/>
            <person name="Takahashi Y."/>
            <person name="Watada M."/>
            <person name="Katoh T."/>
            <person name="Gotoh A."/>
            <person name="Gotoh Y."/>
            <person name="Taniguchi I."/>
            <person name="Nakamura K."/>
            <person name="Hayashi T."/>
            <person name="Katayama T."/>
            <person name="Uemura T."/>
            <person name="Hattori Y."/>
        </authorList>
    </citation>
    <scope>NUCLEOTIDE SEQUENCE [LARGE SCALE GENOMIC DNA]</scope>
    <source>
        <strain evidence="10 11">PK-24</strain>
    </source>
</reference>
<dbReference type="SUPFAM" id="SSF49493">
    <property type="entry name" value="HSP40/DnaJ peptide-binding domain"/>
    <property type="match status" value="2"/>
</dbReference>
<dbReference type="CDD" id="cd10747">
    <property type="entry name" value="DnaJ_C"/>
    <property type="match status" value="1"/>
</dbReference>
<accession>A0AAV5R8K1</accession>
<dbReference type="CDD" id="cd10719">
    <property type="entry name" value="DnaJ_zf"/>
    <property type="match status" value="1"/>
</dbReference>
<evidence type="ECO:0000259" key="9">
    <source>
        <dbReference type="PROSITE" id="PS51188"/>
    </source>
</evidence>
<dbReference type="SUPFAM" id="SSF57938">
    <property type="entry name" value="DnaJ/Hsp40 cysteine-rich domain"/>
    <property type="match status" value="1"/>
</dbReference>
<dbReference type="Gene3D" id="1.10.287.110">
    <property type="entry name" value="DnaJ domain"/>
    <property type="match status" value="1"/>
</dbReference>
<evidence type="ECO:0000313" key="11">
    <source>
        <dbReference type="Proteomes" id="UP001378960"/>
    </source>
</evidence>
<dbReference type="SUPFAM" id="SSF46565">
    <property type="entry name" value="Chaperone J-domain"/>
    <property type="match status" value="1"/>
</dbReference>
<dbReference type="InterPro" id="IPR036869">
    <property type="entry name" value="J_dom_sf"/>
</dbReference>
<dbReference type="InterPro" id="IPR002939">
    <property type="entry name" value="DnaJ_C"/>
</dbReference>
<dbReference type="EMBL" id="BTGB01000005">
    <property type="protein sequence ID" value="GMM47317.1"/>
    <property type="molecule type" value="Genomic_DNA"/>
</dbReference>
<evidence type="ECO:0000256" key="1">
    <source>
        <dbReference type="ARBA" id="ARBA00022723"/>
    </source>
</evidence>
<name>A0AAV5R8K1_PICKL</name>
<dbReference type="InterPro" id="IPR018253">
    <property type="entry name" value="DnaJ_domain_CS"/>
</dbReference>
<dbReference type="Proteomes" id="UP001378960">
    <property type="component" value="Unassembled WGS sequence"/>
</dbReference>
<feature type="region of interest" description="Disordered" evidence="7">
    <location>
        <begin position="394"/>
        <end position="419"/>
    </location>
</feature>
<dbReference type="CDD" id="cd06257">
    <property type="entry name" value="DnaJ"/>
    <property type="match status" value="1"/>
</dbReference>
<keyword evidence="3 6" id="KW-0863">Zinc-finger</keyword>